<feature type="binding site" evidence="11">
    <location>
        <position position="423"/>
    </location>
    <ligand>
        <name>ADP</name>
        <dbReference type="ChEBI" id="CHEBI:456216"/>
    </ligand>
</feature>
<sequence>MKTMASLTDQPKYLLSIDQGTTSTRAMIFDHNGRKVIEAFKPIKQIIPHNGWVETDPNEIWTSVLNVISSAFIDAGIHPEDIAGIGIVNQRETTLIWDKETGEPIYNAIGWQSKQTAPLARKLKNDGYSNLIHKKTGLIIDSYFSATKIRWILDHVDGAQERAEKGDLLFGTVDTWLVWKLSGGEYHVTDYTNASRTMLFNIHALRWDDDILKLLNIPRIMLPDVKTSSELYGTTKNYQFYGIEVPISGIAGDQSAALIGQMAFEPGMIKNTYGDGAFIMMNTGDKPELSDDNLLTTIAYNIDGKTTYALEGSIFAAGTAVTWLADTLELIDNVPESRQAAMNSTDDDEVYVVPAFNGLGAPYWEQDVRGAVFGLTRGTTKDDFVKATLQSIAYGTKDIIQTMEADTHMHIPVLMADGGASRNSYLMQFQADILNIPIQRAADENTTAFGAAVLAGLGVGYWKDLDEIKALVDKGRMFEPNMEATRRDKLYRGWQAAVDATRSYKLTKI</sequence>
<comment type="pathway">
    <text evidence="1 11">Polyol metabolism; glycerol degradation via glycerol kinase pathway; sn-glycerol 3-phosphate from glycerol: step 1/1.</text>
</comment>
<dbReference type="Gene3D" id="3.30.420.40">
    <property type="match status" value="2"/>
</dbReference>
<dbReference type="AlphaFoldDB" id="A0A0R1SH97"/>
<keyword evidence="4 11" id="KW-0547">Nucleotide-binding</keyword>
<gene>
    <name evidence="11" type="primary">glpK</name>
    <name evidence="15" type="ORF">FC85_GL000541</name>
</gene>
<comment type="caution">
    <text evidence="15">The sequence shown here is derived from an EMBL/GenBank/DDBJ whole genome shotgun (WGS) entry which is preliminary data.</text>
</comment>
<evidence type="ECO:0000313" key="15">
    <source>
        <dbReference type="EMBL" id="KRL65048.1"/>
    </source>
</evidence>
<dbReference type="InterPro" id="IPR000577">
    <property type="entry name" value="Carb_kinase_FGGY"/>
</dbReference>
<accession>A0A0R1SH97</accession>
<evidence type="ECO:0000256" key="10">
    <source>
        <dbReference type="ARBA" id="ARBA00063665"/>
    </source>
</evidence>
<comment type="caution">
    <text evidence="11">Lacks conserved residue(s) required for the propagation of feature annotation.</text>
</comment>
<protein>
    <recommendedName>
        <fullName evidence="11">Glycerol kinase</fullName>
        <ecNumber evidence="11">2.7.1.30</ecNumber>
    </recommendedName>
    <alternativeName>
        <fullName evidence="11">ATP:glycerol 3-phosphotransferase</fullName>
    </alternativeName>
    <alternativeName>
        <fullName evidence="11">Glycerokinase</fullName>
        <shortName evidence="11">GK</shortName>
    </alternativeName>
</protein>
<feature type="binding site" evidence="11">
    <location>
        <position position="143"/>
    </location>
    <ligand>
        <name>glycerol</name>
        <dbReference type="ChEBI" id="CHEBI:17754"/>
    </ligand>
</feature>
<dbReference type="PATRIC" id="fig|1423739.3.peg.570"/>
<feature type="binding site" evidence="11">
    <location>
        <position position="23"/>
    </location>
    <ligand>
        <name>ATP</name>
        <dbReference type="ChEBI" id="CHEBI:30616"/>
    </ligand>
</feature>
<evidence type="ECO:0000259" key="13">
    <source>
        <dbReference type="Pfam" id="PF00370"/>
    </source>
</evidence>
<evidence type="ECO:0000259" key="14">
    <source>
        <dbReference type="Pfam" id="PF02782"/>
    </source>
</evidence>
<feature type="domain" description="Carbohydrate kinase FGGY C-terminal" evidence="14">
    <location>
        <begin position="271"/>
        <end position="457"/>
    </location>
</feature>
<dbReference type="GO" id="GO:0006072">
    <property type="term" value="P:glycerol-3-phosphate metabolic process"/>
    <property type="evidence" value="ECO:0007669"/>
    <property type="project" value="InterPro"/>
</dbReference>
<feature type="domain" description="Carbohydrate kinase FGGY N-terminal" evidence="13">
    <location>
        <begin position="13"/>
        <end position="260"/>
    </location>
</feature>
<dbReference type="HAMAP" id="MF_00186">
    <property type="entry name" value="Glycerol_kin"/>
    <property type="match status" value="1"/>
</dbReference>
<dbReference type="InterPro" id="IPR018485">
    <property type="entry name" value="FGGY_C"/>
</dbReference>
<feature type="binding site" evidence="11">
    <location>
        <position position="22"/>
    </location>
    <ligand>
        <name>ATP</name>
        <dbReference type="ChEBI" id="CHEBI:30616"/>
    </ligand>
</feature>
<feature type="binding site" evidence="11">
    <location>
        <position position="419"/>
    </location>
    <ligand>
        <name>ATP</name>
        <dbReference type="ChEBI" id="CHEBI:30616"/>
    </ligand>
</feature>
<dbReference type="Proteomes" id="UP000052013">
    <property type="component" value="Unassembled WGS sequence"/>
</dbReference>
<dbReference type="FunFam" id="3.30.420.40:FF:000007">
    <property type="entry name" value="Glycerol kinase"/>
    <property type="match status" value="1"/>
</dbReference>
<evidence type="ECO:0000256" key="6">
    <source>
        <dbReference type="ARBA" id="ARBA00022798"/>
    </source>
</evidence>
<evidence type="ECO:0000256" key="9">
    <source>
        <dbReference type="ARBA" id="ARBA00054633"/>
    </source>
</evidence>
<dbReference type="PROSITE" id="PS00933">
    <property type="entry name" value="FGGY_KINASES_1"/>
    <property type="match status" value="1"/>
</dbReference>
<dbReference type="UniPathway" id="UPA00618">
    <property type="reaction ID" value="UER00672"/>
</dbReference>
<keyword evidence="7 11" id="KW-0067">ATP-binding</keyword>
<dbReference type="Pfam" id="PF00370">
    <property type="entry name" value="FGGY_N"/>
    <property type="match status" value="1"/>
</dbReference>
<keyword evidence="5 11" id="KW-0418">Kinase</keyword>
<dbReference type="PANTHER" id="PTHR10196:SF69">
    <property type="entry name" value="GLYCEROL KINASE"/>
    <property type="match status" value="1"/>
</dbReference>
<dbReference type="FunFam" id="3.30.420.40:FF:000008">
    <property type="entry name" value="Glycerol kinase"/>
    <property type="match status" value="1"/>
</dbReference>
<feature type="binding site" evidence="11">
    <location>
        <position position="318"/>
    </location>
    <ligand>
        <name>ATP</name>
        <dbReference type="ChEBI" id="CHEBI:30616"/>
    </ligand>
</feature>
<dbReference type="EMBL" id="AZEY01000077">
    <property type="protein sequence ID" value="KRL65048.1"/>
    <property type="molecule type" value="Genomic_DNA"/>
</dbReference>
<evidence type="ECO:0000313" key="16">
    <source>
        <dbReference type="Proteomes" id="UP000052013"/>
    </source>
</evidence>
<keyword evidence="6 11" id="KW-0319">Glycerol metabolism</keyword>
<dbReference type="PROSITE" id="PS00445">
    <property type="entry name" value="FGGY_KINASES_2"/>
    <property type="match status" value="1"/>
</dbReference>
<evidence type="ECO:0000256" key="4">
    <source>
        <dbReference type="ARBA" id="ARBA00022741"/>
    </source>
</evidence>
<name>A0A0R1SH97_9LACO</name>
<dbReference type="GO" id="GO:0005829">
    <property type="term" value="C:cytosol"/>
    <property type="evidence" value="ECO:0007669"/>
    <property type="project" value="TreeGrafter"/>
</dbReference>
<evidence type="ECO:0000256" key="1">
    <source>
        <dbReference type="ARBA" id="ARBA00005190"/>
    </source>
</evidence>
<comment type="subunit">
    <text evidence="10 11">Homotetramer and homodimer (in equilibrium).</text>
</comment>
<evidence type="ECO:0000256" key="3">
    <source>
        <dbReference type="ARBA" id="ARBA00022679"/>
    </source>
</evidence>
<feature type="binding site" evidence="11">
    <location>
        <position position="21"/>
    </location>
    <ligand>
        <name>sn-glycerol 3-phosphate</name>
        <dbReference type="ChEBI" id="CHEBI:57597"/>
    </ligand>
</feature>
<feature type="binding site" evidence="11">
    <location>
        <position position="419"/>
    </location>
    <ligand>
        <name>ADP</name>
        <dbReference type="ChEBI" id="CHEBI:456216"/>
    </ligand>
</feature>
<dbReference type="GO" id="GO:0019563">
    <property type="term" value="P:glycerol catabolic process"/>
    <property type="evidence" value="ECO:0007669"/>
    <property type="project" value="UniProtKB-UniRule"/>
</dbReference>
<feature type="binding site" evidence="11">
    <location>
        <position position="254"/>
    </location>
    <ligand>
        <name>glycerol</name>
        <dbReference type="ChEBI" id="CHEBI:17754"/>
    </ligand>
</feature>
<comment type="function">
    <text evidence="9 11">Key enzyme in the regulation of glycerol uptake and metabolism. Catalyzes the phosphorylation of glycerol to yield sn-glycerol 3-phosphate.</text>
</comment>
<feature type="binding site" evidence="11">
    <location>
        <position position="21"/>
    </location>
    <ligand>
        <name>ATP</name>
        <dbReference type="ChEBI" id="CHEBI:30616"/>
    </ligand>
</feature>
<feature type="binding site" evidence="11">
    <location>
        <position position="25"/>
    </location>
    <ligand>
        <name>ADP</name>
        <dbReference type="ChEBI" id="CHEBI:456216"/>
    </ligand>
</feature>
<keyword evidence="3 11" id="KW-0808">Transferase</keyword>
<dbReference type="STRING" id="1423739.FC85_GL000541"/>
<dbReference type="InterPro" id="IPR018483">
    <property type="entry name" value="Carb_kinase_FGGY_CS"/>
</dbReference>
<dbReference type="GO" id="GO:0004370">
    <property type="term" value="F:glycerol kinase activity"/>
    <property type="evidence" value="ECO:0007669"/>
    <property type="project" value="UniProtKB-UniRule"/>
</dbReference>
<feature type="binding site" evidence="11">
    <location>
        <position position="318"/>
    </location>
    <ligand>
        <name>ADP</name>
        <dbReference type="ChEBI" id="CHEBI:456216"/>
    </ligand>
</feature>
<dbReference type="InterPro" id="IPR005999">
    <property type="entry name" value="Glycerol_kin"/>
</dbReference>
<comment type="catalytic activity">
    <reaction evidence="8 11">
        <text>glycerol + ATP = sn-glycerol 3-phosphate + ADP + H(+)</text>
        <dbReference type="Rhea" id="RHEA:21644"/>
        <dbReference type="ChEBI" id="CHEBI:15378"/>
        <dbReference type="ChEBI" id="CHEBI:17754"/>
        <dbReference type="ChEBI" id="CHEBI:30616"/>
        <dbReference type="ChEBI" id="CHEBI:57597"/>
        <dbReference type="ChEBI" id="CHEBI:456216"/>
        <dbReference type="EC" id="2.7.1.30"/>
    </reaction>
</comment>
<dbReference type="InterPro" id="IPR043129">
    <property type="entry name" value="ATPase_NBD"/>
</dbReference>
<feature type="binding site" evidence="11">
    <location>
        <position position="91"/>
    </location>
    <ligand>
        <name>sn-glycerol 3-phosphate</name>
        <dbReference type="ChEBI" id="CHEBI:57597"/>
    </ligand>
</feature>
<evidence type="ECO:0000256" key="8">
    <source>
        <dbReference type="ARBA" id="ARBA00052101"/>
    </source>
</evidence>
<feature type="binding site" evidence="11">
    <location>
        <position position="143"/>
    </location>
    <ligand>
        <name>sn-glycerol 3-phosphate</name>
        <dbReference type="ChEBI" id="CHEBI:57597"/>
    </ligand>
</feature>
<comment type="activity regulation">
    <text evidence="11">Activated by phosphorylation and inhibited by fructose 1,6-bisphosphate (FBP).</text>
</comment>
<evidence type="ECO:0000256" key="12">
    <source>
        <dbReference type="RuleBase" id="RU003733"/>
    </source>
</evidence>
<dbReference type="CDD" id="cd07786">
    <property type="entry name" value="FGGY_EcGK_like"/>
    <property type="match status" value="1"/>
</dbReference>
<dbReference type="PIRSF" id="PIRSF000538">
    <property type="entry name" value="GlpK"/>
    <property type="match status" value="1"/>
</dbReference>
<dbReference type="NCBIfam" id="NF000756">
    <property type="entry name" value="PRK00047.1"/>
    <property type="match status" value="1"/>
</dbReference>
<organism evidence="15 16">
    <name type="scientific">Lentilactobacillus diolivorans DSM 14421</name>
    <dbReference type="NCBI Taxonomy" id="1423739"/>
    <lineage>
        <taxon>Bacteria</taxon>
        <taxon>Bacillati</taxon>
        <taxon>Bacillota</taxon>
        <taxon>Bacilli</taxon>
        <taxon>Lactobacillales</taxon>
        <taxon>Lactobacillaceae</taxon>
        <taxon>Lentilactobacillus</taxon>
    </lineage>
</organism>
<comment type="similarity">
    <text evidence="2 11 12">Belongs to the FGGY kinase family.</text>
</comment>
<feature type="binding site" evidence="11">
    <location>
        <position position="92"/>
    </location>
    <ligand>
        <name>sn-glycerol 3-phosphate</name>
        <dbReference type="ChEBI" id="CHEBI:57597"/>
    </ligand>
</feature>
<feature type="binding site" evidence="11">
    <location>
        <position position="253"/>
    </location>
    <ligand>
        <name>sn-glycerol 3-phosphate</name>
        <dbReference type="ChEBI" id="CHEBI:57597"/>
    </ligand>
</feature>
<dbReference type="PANTHER" id="PTHR10196">
    <property type="entry name" value="SUGAR KINASE"/>
    <property type="match status" value="1"/>
</dbReference>
<feature type="binding site" evidence="11">
    <location>
        <position position="92"/>
    </location>
    <ligand>
        <name>glycerol</name>
        <dbReference type="ChEBI" id="CHEBI:17754"/>
    </ligand>
</feature>
<evidence type="ECO:0000256" key="2">
    <source>
        <dbReference type="ARBA" id="ARBA00009156"/>
    </source>
</evidence>
<dbReference type="NCBIfam" id="TIGR01311">
    <property type="entry name" value="glycerol_kin"/>
    <property type="match status" value="1"/>
</dbReference>
<dbReference type="Pfam" id="PF02782">
    <property type="entry name" value="FGGY_C"/>
    <property type="match status" value="1"/>
</dbReference>
<evidence type="ECO:0000256" key="5">
    <source>
        <dbReference type="ARBA" id="ARBA00022777"/>
    </source>
</evidence>
<evidence type="ECO:0000256" key="7">
    <source>
        <dbReference type="ARBA" id="ARBA00022840"/>
    </source>
</evidence>
<dbReference type="EC" id="2.7.1.30" evidence="11"/>
<proteinExistence type="inferred from homology"/>
<feature type="binding site" evidence="11">
    <location>
        <position position="21"/>
    </location>
    <ligand>
        <name>ADP</name>
        <dbReference type="ChEBI" id="CHEBI:456216"/>
    </ligand>
</feature>
<dbReference type="InterPro" id="IPR018484">
    <property type="entry name" value="FGGY_N"/>
</dbReference>
<feature type="binding site" evidence="11">
    <location>
        <position position="91"/>
    </location>
    <ligand>
        <name>glycerol</name>
        <dbReference type="ChEBI" id="CHEBI:17754"/>
    </ligand>
</feature>
<reference evidence="15 16" key="1">
    <citation type="journal article" date="2015" name="Genome Announc.">
        <title>Expanding the biotechnology potential of lactobacilli through comparative genomics of 213 strains and associated genera.</title>
        <authorList>
            <person name="Sun Z."/>
            <person name="Harris H.M."/>
            <person name="McCann A."/>
            <person name="Guo C."/>
            <person name="Argimon S."/>
            <person name="Zhang W."/>
            <person name="Yang X."/>
            <person name="Jeffery I.B."/>
            <person name="Cooney J.C."/>
            <person name="Kagawa T.F."/>
            <person name="Liu W."/>
            <person name="Song Y."/>
            <person name="Salvetti E."/>
            <person name="Wrobel A."/>
            <person name="Rasinkangas P."/>
            <person name="Parkhill J."/>
            <person name="Rea M.C."/>
            <person name="O'Sullivan O."/>
            <person name="Ritari J."/>
            <person name="Douillard F.P."/>
            <person name="Paul Ross R."/>
            <person name="Yang R."/>
            <person name="Briner A.E."/>
            <person name="Felis G.E."/>
            <person name="de Vos W.M."/>
            <person name="Barrangou R."/>
            <person name="Klaenhammer T.R."/>
            <person name="Caufield P.W."/>
            <person name="Cui Y."/>
            <person name="Zhang H."/>
            <person name="O'Toole P.W."/>
        </authorList>
    </citation>
    <scope>NUCLEOTIDE SEQUENCE [LARGE SCALE GENOMIC DNA]</scope>
    <source>
        <strain evidence="15 16">DSM 14421</strain>
    </source>
</reference>
<evidence type="ECO:0000256" key="11">
    <source>
        <dbReference type="HAMAP-Rule" id="MF_00186"/>
    </source>
</evidence>
<feature type="binding site" evidence="11">
    <location>
        <position position="253"/>
    </location>
    <ligand>
        <name>glycerol</name>
        <dbReference type="ChEBI" id="CHEBI:17754"/>
    </ligand>
</feature>
<dbReference type="SUPFAM" id="SSF53067">
    <property type="entry name" value="Actin-like ATPase domain"/>
    <property type="match status" value="2"/>
</dbReference>
<dbReference type="GO" id="GO:0005524">
    <property type="term" value="F:ATP binding"/>
    <property type="evidence" value="ECO:0007669"/>
    <property type="project" value="UniProtKB-UniRule"/>
</dbReference>